<keyword evidence="2" id="KW-1185">Reference proteome</keyword>
<accession>C7QEV5</accession>
<dbReference type="KEGG" id="cai:Caci_4004"/>
<sequence length="193" mass="20285" precursor="true">MLRGRALRFIAVASIFCGPGFLVTSCSNSKPSSVSGSFTVRVLTGSEAKSEQQKLAASNKANFSNGSYAIITISWNGQWSGDCEIYAAMSHRGDGWRLSDYTPNGRIAPGADTSVAQAFAKYPELFAGIPMPPGNAPKAPNEDTFNLAAKKGTATITYAIDPSLNTSVSTDMNVAAEVDCRGKAQAASTFTPQ</sequence>
<dbReference type="HOGENOM" id="CLU_1406505_0_0_11"/>
<protein>
    <recommendedName>
        <fullName evidence="3">Lipoprotein</fullName>
    </recommendedName>
</protein>
<name>C7QEV5_CATAD</name>
<organism evidence="1 2">
    <name type="scientific">Catenulispora acidiphila (strain DSM 44928 / JCM 14897 / NBRC 102108 / NRRL B-24433 / ID139908)</name>
    <dbReference type="NCBI Taxonomy" id="479433"/>
    <lineage>
        <taxon>Bacteria</taxon>
        <taxon>Bacillati</taxon>
        <taxon>Actinomycetota</taxon>
        <taxon>Actinomycetes</taxon>
        <taxon>Catenulisporales</taxon>
        <taxon>Catenulisporaceae</taxon>
        <taxon>Catenulispora</taxon>
    </lineage>
</organism>
<dbReference type="EMBL" id="CP001700">
    <property type="protein sequence ID" value="ACU72875.1"/>
    <property type="molecule type" value="Genomic_DNA"/>
</dbReference>
<reference evidence="1 2" key="1">
    <citation type="journal article" date="2009" name="Stand. Genomic Sci.">
        <title>Complete genome sequence of Catenulispora acidiphila type strain (ID 139908).</title>
        <authorList>
            <person name="Copeland A."/>
            <person name="Lapidus A."/>
            <person name="Glavina Del Rio T."/>
            <person name="Nolan M."/>
            <person name="Lucas S."/>
            <person name="Chen F."/>
            <person name="Tice H."/>
            <person name="Cheng J.F."/>
            <person name="Bruce D."/>
            <person name="Goodwin L."/>
            <person name="Pitluck S."/>
            <person name="Mikhailova N."/>
            <person name="Pati A."/>
            <person name="Ivanova N."/>
            <person name="Mavromatis K."/>
            <person name="Chen A."/>
            <person name="Palaniappan K."/>
            <person name="Chain P."/>
            <person name="Land M."/>
            <person name="Hauser L."/>
            <person name="Chang Y.J."/>
            <person name="Jeffries C.D."/>
            <person name="Chertkov O."/>
            <person name="Brettin T."/>
            <person name="Detter J.C."/>
            <person name="Han C."/>
            <person name="Ali Z."/>
            <person name="Tindall B.J."/>
            <person name="Goker M."/>
            <person name="Bristow J."/>
            <person name="Eisen J.A."/>
            <person name="Markowitz V."/>
            <person name="Hugenholtz P."/>
            <person name="Kyrpides N.C."/>
            <person name="Klenk H.P."/>
        </authorList>
    </citation>
    <scope>NUCLEOTIDE SEQUENCE [LARGE SCALE GENOMIC DNA]</scope>
    <source>
        <strain evidence="2">DSM 44928 / JCM 14897 / NBRC 102108 / NRRL B-24433 / ID139908</strain>
    </source>
</reference>
<proteinExistence type="predicted"/>
<gene>
    <name evidence="1" type="ordered locus">Caci_4004</name>
</gene>
<evidence type="ECO:0000313" key="2">
    <source>
        <dbReference type="Proteomes" id="UP000000851"/>
    </source>
</evidence>
<dbReference type="PROSITE" id="PS51257">
    <property type="entry name" value="PROKAR_LIPOPROTEIN"/>
    <property type="match status" value="1"/>
</dbReference>
<evidence type="ECO:0008006" key="3">
    <source>
        <dbReference type="Google" id="ProtNLM"/>
    </source>
</evidence>
<dbReference type="AlphaFoldDB" id="C7QEV5"/>
<dbReference type="Proteomes" id="UP000000851">
    <property type="component" value="Chromosome"/>
</dbReference>
<evidence type="ECO:0000313" key="1">
    <source>
        <dbReference type="EMBL" id="ACU72875.1"/>
    </source>
</evidence>
<dbReference type="InParanoid" id="C7QEV5"/>